<keyword evidence="6" id="KW-1185">Reference proteome</keyword>
<keyword evidence="2" id="KW-0393">Immunoglobulin domain</keyword>
<dbReference type="SUPFAM" id="SSF48726">
    <property type="entry name" value="Immunoglobulin"/>
    <property type="match status" value="1"/>
</dbReference>
<dbReference type="Gene3D" id="2.60.40.10">
    <property type="entry name" value="Immunoglobulins"/>
    <property type="match status" value="1"/>
</dbReference>
<dbReference type="InterPro" id="IPR013098">
    <property type="entry name" value="Ig_I-set"/>
</dbReference>
<feature type="domain" description="Ig-like" evidence="4">
    <location>
        <begin position="74"/>
        <end position="169"/>
    </location>
</feature>
<evidence type="ECO:0000313" key="5">
    <source>
        <dbReference type="EMBL" id="KAI7793148.1"/>
    </source>
</evidence>
<dbReference type="Pfam" id="PF07679">
    <property type="entry name" value="I-set"/>
    <property type="match status" value="1"/>
</dbReference>
<comment type="similarity">
    <text evidence="1">Belongs to the protein kinase superfamily. CAMK Ser/Thr protein kinase family.</text>
</comment>
<dbReference type="Proteomes" id="UP001059041">
    <property type="component" value="Linkage Group LG22"/>
</dbReference>
<dbReference type="FunFam" id="2.60.40.10:FF:000080">
    <property type="entry name" value="Myosin light chain kinase, smooth muscle"/>
    <property type="match status" value="1"/>
</dbReference>
<organism evidence="5 6">
    <name type="scientific">Triplophysa rosa</name>
    <name type="common">Cave loach</name>
    <dbReference type="NCBI Taxonomy" id="992332"/>
    <lineage>
        <taxon>Eukaryota</taxon>
        <taxon>Metazoa</taxon>
        <taxon>Chordata</taxon>
        <taxon>Craniata</taxon>
        <taxon>Vertebrata</taxon>
        <taxon>Euteleostomi</taxon>
        <taxon>Actinopterygii</taxon>
        <taxon>Neopterygii</taxon>
        <taxon>Teleostei</taxon>
        <taxon>Ostariophysi</taxon>
        <taxon>Cypriniformes</taxon>
        <taxon>Nemacheilidae</taxon>
        <taxon>Triplophysa</taxon>
    </lineage>
</organism>
<dbReference type="InterPro" id="IPR007110">
    <property type="entry name" value="Ig-like_dom"/>
</dbReference>
<sequence>MLTSQRLLHSWPPERVRGELSIQRLTAERSPEIPHPDCRMSEKKANKDGKRGDKKKQKDSEKANPSDSSPPAEPKLKDLRSSSIEDGKKMILKCELVSGNPEPNIKWYKNGKELAGKNKGKSIKIKRNKQKPRKILELSIRKFTEADVGLYTCEAVNSLGKANTSANITVMKALAPVGRAAGERESVCVCVMGRRKRESMA</sequence>
<feature type="region of interest" description="Disordered" evidence="3">
    <location>
        <begin position="1"/>
        <end position="82"/>
    </location>
</feature>
<proteinExistence type="inferred from homology"/>
<dbReference type="InterPro" id="IPR036179">
    <property type="entry name" value="Ig-like_dom_sf"/>
</dbReference>
<dbReference type="PROSITE" id="PS50835">
    <property type="entry name" value="IG_LIKE"/>
    <property type="match status" value="1"/>
</dbReference>
<evidence type="ECO:0000256" key="1">
    <source>
        <dbReference type="ARBA" id="ARBA00006692"/>
    </source>
</evidence>
<protein>
    <submittedName>
        <fullName evidence="5">Pro-neuregulin-1</fullName>
    </submittedName>
</protein>
<dbReference type="EMBL" id="JAFHDT010000022">
    <property type="protein sequence ID" value="KAI7793148.1"/>
    <property type="molecule type" value="Genomic_DNA"/>
</dbReference>
<evidence type="ECO:0000259" key="4">
    <source>
        <dbReference type="PROSITE" id="PS50835"/>
    </source>
</evidence>
<dbReference type="InterPro" id="IPR003598">
    <property type="entry name" value="Ig_sub2"/>
</dbReference>
<evidence type="ECO:0000256" key="2">
    <source>
        <dbReference type="ARBA" id="ARBA00023319"/>
    </source>
</evidence>
<accession>A0A9W7TAX5</accession>
<reference evidence="5" key="1">
    <citation type="submission" date="2021-02" db="EMBL/GenBank/DDBJ databases">
        <title>Comparative genomics reveals that relaxation of natural selection precedes convergent phenotypic evolution of cavefish.</title>
        <authorList>
            <person name="Peng Z."/>
        </authorList>
    </citation>
    <scope>NUCLEOTIDE SEQUENCE</scope>
    <source>
        <tissue evidence="5">Muscle</tissue>
    </source>
</reference>
<comment type="caution">
    <text evidence="5">The sequence shown here is derived from an EMBL/GenBank/DDBJ whole genome shotgun (WGS) entry which is preliminary data.</text>
</comment>
<evidence type="ECO:0000256" key="3">
    <source>
        <dbReference type="SAM" id="MobiDB-lite"/>
    </source>
</evidence>
<name>A0A9W7TAX5_TRIRA</name>
<dbReference type="SMART" id="SM00408">
    <property type="entry name" value="IGc2"/>
    <property type="match status" value="1"/>
</dbReference>
<evidence type="ECO:0000313" key="6">
    <source>
        <dbReference type="Proteomes" id="UP001059041"/>
    </source>
</evidence>
<feature type="compositionally biased region" description="Basic and acidic residues" evidence="3">
    <location>
        <begin position="26"/>
        <end position="64"/>
    </location>
</feature>
<dbReference type="AlphaFoldDB" id="A0A9W7TAX5"/>
<dbReference type="SMART" id="SM00409">
    <property type="entry name" value="IG"/>
    <property type="match status" value="1"/>
</dbReference>
<dbReference type="InterPro" id="IPR003599">
    <property type="entry name" value="Ig_sub"/>
</dbReference>
<dbReference type="InterPro" id="IPR013783">
    <property type="entry name" value="Ig-like_fold"/>
</dbReference>
<gene>
    <name evidence="5" type="ORF">IRJ41_006212</name>
</gene>
<dbReference type="PANTHER" id="PTHR47633">
    <property type="entry name" value="IMMUNOGLOBULIN"/>
    <property type="match status" value="1"/>
</dbReference>